<comment type="caution">
    <text evidence="1">The sequence shown here is derived from an EMBL/GenBank/DDBJ whole genome shotgun (WGS) entry which is preliminary data.</text>
</comment>
<name>A0ABS6XIU8_9SPHN</name>
<accession>A0ABS6XIU8</accession>
<gene>
    <name evidence="1" type="ORF">KY084_00415</name>
</gene>
<sequence>MGHKPSGRVKEPMPLNSADLKTSDAIWERVRDLDRSEGSGAHPLLWHLANPATQLRDLADAMHFLCLIHGNHPGLFDLALANGADPLASQWLTTASDNFHTERAFLVALSAAAGPPPSTPAHAESETAVTAQRHALEMLSRSDRAGCATGAAIALALEWPIIRQILDSAARRLEIDVPPLAMPPESETASLMAAMATTAPVERAMLFGFRQVLAQHRGLWELLEARVDARERA</sequence>
<evidence type="ECO:0000313" key="2">
    <source>
        <dbReference type="Proteomes" id="UP001197214"/>
    </source>
</evidence>
<dbReference type="InterPro" id="IPR054248">
    <property type="entry name" value="DUF6975"/>
</dbReference>
<dbReference type="EMBL" id="JAHWZX010000001">
    <property type="protein sequence ID" value="MBW4329341.1"/>
    <property type="molecule type" value="Genomic_DNA"/>
</dbReference>
<protein>
    <submittedName>
        <fullName evidence="1">Uncharacterized protein</fullName>
    </submittedName>
</protein>
<dbReference type="Pfam" id="PF22391">
    <property type="entry name" value="DUF6975"/>
    <property type="match status" value="1"/>
</dbReference>
<evidence type="ECO:0000313" key="1">
    <source>
        <dbReference type="EMBL" id="MBW4329341.1"/>
    </source>
</evidence>
<reference evidence="1 2" key="1">
    <citation type="submission" date="2021-07" db="EMBL/GenBank/DDBJ databases">
        <title>Stakelama flava sp. nov., a novel endophytic bacterium isolated from branch of Kandelia candel.</title>
        <authorList>
            <person name="Tuo L."/>
        </authorList>
    </citation>
    <scope>NUCLEOTIDE SEQUENCE [LARGE SCALE GENOMIC DNA]</scope>
    <source>
        <strain evidence="1 2">CBK3Z-3</strain>
    </source>
</reference>
<dbReference type="Proteomes" id="UP001197214">
    <property type="component" value="Unassembled WGS sequence"/>
</dbReference>
<proteinExistence type="predicted"/>
<organism evidence="1 2">
    <name type="scientific">Stakelama flava</name>
    <dbReference type="NCBI Taxonomy" id="2860338"/>
    <lineage>
        <taxon>Bacteria</taxon>
        <taxon>Pseudomonadati</taxon>
        <taxon>Pseudomonadota</taxon>
        <taxon>Alphaproteobacteria</taxon>
        <taxon>Sphingomonadales</taxon>
        <taxon>Sphingomonadaceae</taxon>
        <taxon>Stakelama</taxon>
    </lineage>
</organism>
<keyword evidence="2" id="KW-1185">Reference proteome</keyword>